<dbReference type="RefSeq" id="YP_004934890.1">
    <property type="nucleotide sequence ID" value="NC_016175.1"/>
</dbReference>
<geneLocation type="mitochondrion" evidence="2"/>
<gene>
    <name evidence="2" type="primary">atp8</name>
</gene>
<protein>
    <submittedName>
        <fullName evidence="2">ATP synthase subunit 8</fullName>
    </submittedName>
</protein>
<proteinExistence type="predicted"/>
<keyword evidence="1" id="KW-1133">Transmembrane helix</keyword>
<evidence type="ECO:0000256" key="1">
    <source>
        <dbReference type="SAM" id="Phobius"/>
    </source>
</evidence>
<feature type="transmembrane region" description="Helical" evidence="1">
    <location>
        <begin position="6"/>
        <end position="27"/>
    </location>
</feature>
<sequence length="52" mass="5744">MPQLSPTLGFSIYLGVLLLFLLLAIALKNTSLPVKPLSPTKKESKGSFLFFY</sequence>
<accession>G8HPA3</accession>
<dbReference type="EMBL" id="JN615139">
    <property type="protein sequence ID" value="AEQ93851.1"/>
    <property type="molecule type" value="Genomic_DNA"/>
</dbReference>
<reference evidence="2" key="1">
    <citation type="journal article" date="2011" name="BMC Evol. Biol.">
        <title>Ten new complete mitochondrial genomes of pulmonates (Mollusca: Gastropoda) and their impact on phylogenetic relationships.</title>
        <authorList>
            <person name="White T.R."/>
            <person name="Conrad M.M."/>
            <person name="Tseng R."/>
            <person name="Balayan S."/>
            <person name="Golding R."/>
            <person name="de Frias Martins A.M."/>
            <person name="Dayrat B.A."/>
        </authorList>
    </citation>
    <scope>NUCLEOTIDE SEQUENCE</scope>
</reference>
<name>G8HPA3_9EUPU</name>
<dbReference type="GeneID" id="11341072"/>
<evidence type="ECO:0000313" key="2">
    <source>
        <dbReference type="EMBL" id="AEQ93851.1"/>
    </source>
</evidence>
<organism evidence="2">
    <name type="scientific">Ovatella vulcani</name>
    <dbReference type="NCBI Taxonomy" id="999270"/>
    <lineage>
        <taxon>Eukaryota</taxon>
        <taxon>Metazoa</taxon>
        <taxon>Spiralia</taxon>
        <taxon>Lophotrochozoa</taxon>
        <taxon>Mollusca</taxon>
        <taxon>Gastropoda</taxon>
        <taxon>Heterobranchia</taxon>
        <taxon>Euthyneura</taxon>
        <taxon>Panpulmonata</taxon>
        <taxon>Eupulmonata</taxon>
        <taxon>Ellobiida</taxon>
        <taxon>Ellobioidea</taxon>
        <taxon>Ellobiidae</taxon>
        <taxon>Ovatella</taxon>
    </lineage>
</organism>
<dbReference type="CTD" id="4509"/>
<dbReference type="AlphaFoldDB" id="G8HPA3"/>
<keyword evidence="2" id="KW-0496">Mitochondrion</keyword>
<keyword evidence="1" id="KW-0472">Membrane</keyword>
<keyword evidence="1" id="KW-0812">Transmembrane</keyword>
<reference evidence="2" key="2">
    <citation type="submission" date="2011-08" db="EMBL/GenBank/DDBJ databases">
        <authorList>
            <person name="Dayrat B."/>
        </authorList>
    </citation>
    <scope>NUCLEOTIDE SEQUENCE</scope>
</reference>